<feature type="region of interest" description="Disordered" evidence="1">
    <location>
        <begin position="1"/>
        <end position="25"/>
    </location>
</feature>
<organism evidence="2 3">
    <name type="scientific">Gordonia rhizosphera NBRC 16068</name>
    <dbReference type="NCBI Taxonomy" id="1108045"/>
    <lineage>
        <taxon>Bacteria</taxon>
        <taxon>Bacillati</taxon>
        <taxon>Actinomycetota</taxon>
        <taxon>Actinomycetes</taxon>
        <taxon>Mycobacteriales</taxon>
        <taxon>Gordoniaceae</taxon>
        <taxon>Gordonia</taxon>
    </lineage>
</organism>
<feature type="region of interest" description="Disordered" evidence="1">
    <location>
        <begin position="102"/>
        <end position="138"/>
    </location>
</feature>
<evidence type="ECO:0000313" key="2">
    <source>
        <dbReference type="EMBL" id="GAB90422.1"/>
    </source>
</evidence>
<dbReference type="OrthoDB" id="4376393at2"/>
<gene>
    <name evidence="2" type="ORF">GORHZ_102_00490</name>
</gene>
<evidence type="ECO:0000313" key="3">
    <source>
        <dbReference type="Proteomes" id="UP000008363"/>
    </source>
</evidence>
<dbReference type="AlphaFoldDB" id="K6WE11"/>
<accession>K6WE11</accession>
<dbReference type="RefSeq" id="WP_006333194.1">
    <property type="nucleotide sequence ID" value="NZ_BAHC01000102.1"/>
</dbReference>
<protein>
    <submittedName>
        <fullName evidence="2">Uncharacterized protein</fullName>
    </submittedName>
</protein>
<feature type="compositionally biased region" description="Basic and acidic residues" evidence="1">
    <location>
        <begin position="1"/>
        <end position="13"/>
    </location>
</feature>
<dbReference type="eggNOG" id="ENOG5031VYR">
    <property type="taxonomic scope" value="Bacteria"/>
</dbReference>
<name>K6WE11_9ACTN</name>
<dbReference type="STRING" id="1108045.GORHZ_102_00490"/>
<reference evidence="2 3" key="1">
    <citation type="submission" date="2012-08" db="EMBL/GenBank/DDBJ databases">
        <title>Whole genome shotgun sequence of Gordonia rhizosphera NBRC 16068.</title>
        <authorList>
            <person name="Takarada H."/>
            <person name="Isaki S."/>
            <person name="Hosoyama A."/>
            <person name="Tsuchikane K."/>
            <person name="Katsumata H."/>
            <person name="Baba S."/>
            <person name="Ohji S."/>
            <person name="Yamazaki S."/>
            <person name="Fujita N."/>
        </authorList>
    </citation>
    <scope>NUCLEOTIDE SEQUENCE [LARGE SCALE GENOMIC DNA]</scope>
    <source>
        <strain evidence="2 3">NBRC 16068</strain>
    </source>
</reference>
<dbReference type="Proteomes" id="UP000008363">
    <property type="component" value="Unassembled WGS sequence"/>
</dbReference>
<evidence type="ECO:0000256" key="1">
    <source>
        <dbReference type="SAM" id="MobiDB-lite"/>
    </source>
</evidence>
<keyword evidence="3" id="KW-1185">Reference proteome</keyword>
<comment type="caution">
    <text evidence="2">The sequence shown here is derived from an EMBL/GenBank/DDBJ whole genome shotgun (WGS) entry which is preliminary data.</text>
</comment>
<dbReference type="EMBL" id="BAHC01000102">
    <property type="protein sequence ID" value="GAB90422.1"/>
    <property type="molecule type" value="Genomic_DNA"/>
</dbReference>
<proteinExistence type="predicted"/>
<sequence length="138" mass="14118">MTSDDTSGHGDQHTHRHTRGAGPDPIREFLLGVAGQIDQLASLFGGTPGHAAAAAGPGGDAASFVDVTGEITSLLAEIGDLLARLIAALIAVLEAVATALRSAPGPGPDPTQHYQPIAVRIDPTGPPRARRYESEGEI</sequence>